<proteinExistence type="inferred from homology"/>
<evidence type="ECO:0000256" key="1">
    <source>
        <dbReference type="ARBA" id="ARBA00004744"/>
    </source>
</evidence>
<evidence type="ECO:0000256" key="6">
    <source>
        <dbReference type="ARBA" id="ARBA00024536"/>
    </source>
</evidence>
<organism evidence="9 10">
    <name type="scientific">Microbacterium sorbitolivorans</name>
    <dbReference type="NCBI Taxonomy" id="1867410"/>
    <lineage>
        <taxon>Bacteria</taxon>
        <taxon>Bacillati</taxon>
        <taxon>Actinomycetota</taxon>
        <taxon>Actinomycetes</taxon>
        <taxon>Micrococcales</taxon>
        <taxon>Microbacteriaceae</taxon>
        <taxon>Microbacterium</taxon>
    </lineage>
</organism>
<evidence type="ECO:0000313" key="9">
    <source>
        <dbReference type="EMBL" id="RCK60153.1"/>
    </source>
</evidence>
<dbReference type="InterPro" id="IPR033659">
    <property type="entry name" value="Ferrochelatase_N"/>
</dbReference>
<reference evidence="9 10" key="1">
    <citation type="submission" date="2018-07" db="EMBL/GenBank/DDBJ databases">
        <title>Microbacterium endoborsara sp. nov., a novel actinobacterium isolated from Borszczowia aralocaspica.</title>
        <authorList>
            <person name="An D."/>
        </authorList>
    </citation>
    <scope>NUCLEOTIDE SEQUENCE [LARGE SCALE GENOMIC DNA]</scope>
    <source>
        <strain evidence="9 10">C1.15228</strain>
    </source>
</reference>
<dbReference type="AlphaFoldDB" id="A0A367Y2P8"/>
<name>A0A367Y2P8_9MICO</name>
<dbReference type="GO" id="GO:0005737">
    <property type="term" value="C:cytoplasm"/>
    <property type="evidence" value="ECO:0007669"/>
    <property type="project" value="UniProtKB-SubCell"/>
</dbReference>
<dbReference type="RefSeq" id="WP_114117766.1">
    <property type="nucleotide sequence ID" value="NZ_BMHU01000006.1"/>
</dbReference>
<dbReference type="NCBIfam" id="NF000689">
    <property type="entry name" value="PRK00035.2-1"/>
    <property type="match status" value="1"/>
</dbReference>
<keyword evidence="3 7" id="KW-0350">Heme biosynthesis</keyword>
<evidence type="ECO:0000256" key="2">
    <source>
        <dbReference type="ARBA" id="ARBA00023004"/>
    </source>
</evidence>
<dbReference type="Pfam" id="PF00762">
    <property type="entry name" value="Ferrochelatase"/>
    <property type="match status" value="1"/>
</dbReference>
<comment type="similarity">
    <text evidence="7 8">Belongs to the ferrochelatase family.</text>
</comment>
<keyword evidence="2 7" id="KW-0408">Iron</keyword>
<feature type="binding site" evidence="7">
    <location>
        <position position="203"/>
    </location>
    <ligand>
        <name>Fe(2+)</name>
        <dbReference type="ChEBI" id="CHEBI:29033"/>
    </ligand>
</feature>
<keyword evidence="10" id="KW-1185">Reference proteome</keyword>
<dbReference type="GO" id="GO:0004325">
    <property type="term" value="F:ferrochelatase activity"/>
    <property type="evidence" value="ECO:0007669"/>
    <property type="project" value="UniProtKB-UniRule"/>
</dbReference>
<comment type="caution">
    <text evidence="9">The sequence shown here is derived from an EMBL/GenBank/DDBJ whole genome shotgun (WGS) entry which is preliminary data.</text>
</comment>
<evidence type="ECO:0000256" key="8">
    <source>
        <dbReference type="RuleBase" id="RU004185"/>
    </source>
</evidence>
<dbReference type="Proteomes" id="UP000253508">
    <property type="component" value="Unassembled WGS sequence"/>
</dbReference>
<dbReference type="SUPFAM" id="SSF53800">
    <property type="entry name" value="Chelatase"/>
    <property type="match status" value="1"/>
</dbReference>
<dbReference type="PANTHER" id="PTHR11108">
    <property type="entry name" value="FERROCHELATASE"/>
    <property type="match status" value="1"/>
</dbReference>
<comment type="function">
    <text evidence="7">Involved in coproporphyrin-dependent heme b biosynthesis. Catalyzes the insertion of ferrous iron into coproporphyrin III to form Fe-coproporphyrin III.</text>
</comment>
<keyword evidence="7" id="KW-0479">Metal-binding</keyword>
<feature type="binding site" evidence="7">
    <location>
        <position position="142"/>
    </location>
    <ligand>
        <name>Fe-coproporphyrin III</name>
        <dbReference type="ChEBI" id="CHEBI:68438"/>
    </ligand>
</feature>
<keyword evidence="7" id="KW-0963">Cytoplasm</keyword>
<comment type="catalytic activity">
    <reaction evidence="6">
        <text>Fe-coproporphyrin III + 2 H(+) = coproporphyrin III + Fe(2+)</text>
        <dbReference type="Rhea" id="RHEA:49572"/>
        <dbReference type="ChEBI" id="CHEBI:15378"/>
        <dbReference type="ChEBI" id="CHEBI:29033"/>
        <dbReference type="ChEBI" id="CHEBI:68438"/>
        <dbReference type="ChEBI" id="CHEBI:131725"/>
        <dbReference type="EC" id="4.99.1.9"/>
    </reaction>
    <physiologicalReaction direction="right-to-left" evidence="6">
        <dbReference type="Rhea" id="RHEA:49574"/>
    </physiologicalReaction>
</comment>
<keyword evidence="5 7" id="KW-0627">Porphyrin biosynthesis</keyword>
<feature type="binding site" evidence="7">
    <location>
        <position position="73"/>
    </location>
    <ligand>
        <name>Fe-coproporphyrin III</name>
        <dbReference type="ChEBI" id="CHEBI:68438"/>
    </ligand>
</feature>
<dbReference type="OrthoDB" id="9776380at2"/>
<evidence type="ECO:0000256" key="3">
    <source>
        <dbReference type="ARBA" id="ARBA00023133"/>
    </source>
</evidence>
<sequence length="387" mass="41813">MTTVPYASPASSSGAPYATARQPYDAILLAGFGGPEGQDDVIPFLRNVTRGRGIPDERLEEVAHHYRHFGGISPINAQNRELKAAIEAELAARGIDLPVYWGNRNWDPYLDDAVRAAAEAGDTRLLALATSAYSSFSSCRQYREDFARVLEETELAGTVTIDKIRQFFDHPGFVDSFVASIVRALAEFAVDGAENPRVLFTTHSIPTADAQRSGPRDRDFGPGGAYEAQHLAVAAEVMRRVAARDDRFADVAWELVYQSRSGPASQPWLEPDICDRIAELPAEGVGAIAISPIGFVSDHMEVKWDLDTEALDAAAEHGIRAVRTATPGTDPLFVAGIVDLIEERIAAVAPEERPAATRLGPWFDVCRPGCCENVRAGFKPAAAGVAP</sequence>
<comment type="subcellular location">
    <subcellularLocation>
        <location evidence="7">Cytoplasm</location>
    </subcellularLocation>
</comment>
<dbReference type="PANTHER" id="PTHR11108:SF1">
    <property type="entry name" value="FERROCHELATASE, MITOCHONDRIAL"/>
    <property type="match status" value="1"/>
</dbReference>
<dbReference type="Gene3D" id="3.40.50.1400">
    <property type="match status" value="2"/>
</dbReference>
<evidence type="ECO:0000256" key="7">
    <source>
        <dbReference type="HAMAP-Rule" id="MF_00323"/>
    </source>
</evidence>
<comment type="caution">
    <text evidence="7">Lacks conserved residue(s) required for the propagation of feature annotation.</text>
</comment>
<gene>
    <name evidence="7" type="primary">cpfC</name>
    <name evidence="9" type="ORF">DTO57_08495</name>
</gene>
<dbReference type="HAMAP" id="MF_00323">
    <property type="entry name" value="Ferrochelatase"/>
    <property type="match status" value="1"/>
</dbReference>
<dbReference type="CDD" id="cd00419">
    <property type="entry name" value="Ferrochelatase_C"/>
    <property type="match status" value="1"/>
</dbReference>
<accession>A0A367Y2P8</accession>
<dbReference type="InterPro" id="IPR033644">
    <property type="entry name" value="Ferrochelatase_C"/>
</dbReference>
<keyword evidence="4 7" id="KW-0456">Lyase</keyword>
<evidence type="ECO:0000256" key="5">
    <source>
        <dbReference type="ARBA" id="ARBA00023244"/>
    </source>
</evidence>
<dbReference type="UniPathway" id="UPA00252"/>
<dbReference type="CDD" id="cd03411">
    <property type="entry name" value="Ferrochelatase_N"/>
    <property type="match status" value="1"/>
</dbReference>
<comment type="pathway">
    <text evidence="1 7">Porphyrin-containing compound metabolism; protoheme biosynthesis.</text>
</comment>
<feature type="binding site" evidence="7">
    <location>
        <position position="301"/>
    </location>
    <ligand>
        <name>Fe(2+)</name>
        <dbReference type="ChEBI" id="CHEBI:29033"/>
    </ligand>
</feature>
<dbReference type="GO" id="GO:0006783">
    <property type="term" value="P:heme biosynthetic process"/>
    <property type="evidence" value="ECO:0007669"/>
    <property type="project" value="UniProtKB-UniRule"/>
</dbReference>
<dbReference type="GO" id="GO:0046872">
    <property type="term" value="F:metal ion binding"/>
    <property type="evidence" value="ECO:0007669"/>
    <property type="project" value="UniProtKB-KW"/>
</dbReference>
<dbReference type="EC" id="4.99.1.9" evidence="7"/>
<evidence type="ECO:0000256" key="4">
    <source>
        <dbReference type="ARBA" id="ARBA00023239"/>
    </source>
</evidence>
<dbReference type="InterPro" id="IPR001015">
    <property type="entry name" value="Ferrochelatase"/>
</dbReference>
<protein>
    <recommendedName>
        <fullName evidence="7">Coproporphyrin III ferrochelatase</fullName>
        <ecNumber evidence="7">4.99.1.9</ecNumber>
    </recommendedName>
</protein>
<dbReference type="EMBL" id="QORO01000002">
    <property type="protein sequence ID" value="RCK60153.1"/>
    <property type="molecule type" value="Genomic_DNA"/>
</dbReference>
<evidence type="ECO:0000313" key="10">
    <source>
        <dbReference type="Proteomes" id="UP000253508"/>
    </source>
</evidence>